<organism evidence="2 3">
    <name type="scientific">Vespula maculifrons</name>
    <name type="common">Eastern yellow jacket</name>
    <name type="synonym">Wasp</name>
    <dbReference type="NCBI Taxonomy" id="7453"/>
    <lineage>
        <taxon>Eukaryota</taxon>
        <taxon>Metazoa</taxon>
        <taxon>Ecdysozoa</taxon>
        <taxon>Arthropoda</taxon>
        <taxon>Hexapoda</taxon>
        <taxon>Insecta</taxon>
        <taxon>Pterygota</taxon>
        <taxon>Neoptera</taxon>
        <taxon>Endopterygota</taxon>
        <taxon>Hymenoptera</taxon>
        <taxon>Apocrita</taxon>
        <taxon>Aculeata</taxon>
        <taxon>Vespoidea</taxon>
        <taxon>Vespidae</taxon>
        <taxon>Vespinae</taxon>
        <taxon>Vespula</taxon>
    </lineage>
</organism>
<protein>
    <submittedName>
        <fullName evidence="2">Uncharacterized protein</fullName>
    </submittedName>
</protein>
<dbReference type="EMBL" id="JAYRBN010000074">
    <property type="protein sequence ID" value="KAL2733360.1"/>
    <property type="molecule type" value="Genomic_DNA"/>
</dbReference>
<keyword evidence="3" id="KW-1185">Reference proteome</keyword>
<sequence>MQRLRTESDGDGSGPSGLASPSVIVAPHADLHPEQSSEANFPTKETPRVSDDNDNDDNDDNDDDDDDFVLPSKRP</sequence>
<accession>A0ABD2BL82</accession>
<dbReference type="AlphaFoldDB" id="A0ABD2BL82"/>
<evidence type="ECO:0000256" key="1">
    <source>
        <dbReference type="SAM" id="MobiDB-lite"/>
    </source>
</evidence>
<feature type="compositionally biased region" description="Acidic residues" evidence="1">
    <location>
        <begin position="52"/>
        <end position="68"/>
    </location>
</feature>
<gene>
    <name evidence="2" type="ORF">V1477_014328</name>
</gene>
<comment type="caution">
    <text evidence="2">The sequence shown here is derived from an EMBL/GenBank/DDBJ whole genome shotgun (WGS) entry which is preliminary data.</text>
</comment>
<reference evidence="2 3" key="1">
    <citation type="journal article" date="2024" name="Ann. Entomol. Soc. Am.">
        <title>Genomic analyses of the southern and eastern yellowjacket wasps (Hymenoptera: Vespidae) reveal evolutionary signatures of social life.</title>
        <authorList>
            <person name="Catto M.A."/>
            <person name="Caine P.B."/>
            <person name="Orr S.E."/>
            <person name="Hunt B.G."/>
            <person name="Goodisman M.A.D."/>
        </authorList>
    </citation>
    <scope>NUCLEOTIDE SEQUENCE [LARGE SCALE GENOMIC DNA]</scope>
    <source>
        <strain evidence="2">232</strain>
        <tissue evidence="2">Head and thorax</tissue>
    </source>
</reference>
<name>A0ABD2BL82_VESMC</name>
<evidence type="ECO:0000313" key="2">
    <source>
        <dbReference type="EMBL" id="KAL2733360.1"/>
    </source>
</evidence>
<feature type="region of interest" description="Disordered" evidence="1">
    <location>
        <begin position="1"/>
        <end position="75"/>
    </location>
</feature>
<dbReference type="Proteomes" id="UP001607303">
    <property type="component" value="Unassembled WGS sequence"/>
</dbReference>
<proteinExistence type="predicted"/>
<evidence type="ECO:0000313" key="3">
    <source>
        <dbReference type="Proteomes" id="UP001607303"/>
    </source>
</evidence>